<reference evidence="1 2" key="1">
    <citation type="submission" date="2017-06" db="EMBL/GenBank/DDBJ databases">
        <title>Genome sequencing of cyanobaciteial culture collection at National Institute for Environmental Studies (NIES).</title>
        <authorList>
            <person name="Hirose Y."/>
            <person name="Shimura Y."/>
            <person name="Fujisawa T."/>
            <person name="Nakamura Y."/>
            <person name="Kawachi M."/>
        </authorList>
    </citation>
    <scope>NUCLEOTIDE SEQUENCE [LARGE SCALE GENOMIC DNA]</scope>
    <source>
        <strain evidence="1 2">NIES-2135</strain>
    </source>
</reference>
<dbReference type="EMBL" id="AP018203">
    <property type="protein sequence ID" value="BAY55539.1"/>
    <property type="molecule type" value="Genomic_DNA"/>
</dbReference>
<gene>
    <name evidence="1" type="ORF">NIES2135_23630</name>
</gene>
<dbReference type="Proteomes" id="UP000217895">
    <property type="component" value="Chromosome"/>
</dbReference>
<evidence type="ECO:0000313" key="2">
    <source>
        <dbReference type="Proteomes" id="UP000217895"/>
    </source>
</evidence>
<keyword evidence="2" id="KW-1185">Reference proteome</keyword>
<evidence type="ECO:0008006" key="3">
    <source>
        <dbReference type="Google" id="ProtNLM"/>
    </source>
</evidence>
<dbReference type="Pfam" id="PF14106">
    <property type="entry name" value="DUF4279"/>
    <property type="match status" value="1"/>
</dbReference>
<name>A0A1Z4JFJ9_LEPBY</name>
<evidence type="ECO:0000313" key="1">
    <source>
        <dbReference type="EMBL" id="BAY55539.1"/>
    </source>
</evidence>
<accession>A0A1Z4JFJ9</accession>
<protein>
    <recommendedName>
        <fullName evidence="3">DUF4279 domain-containing protein</fullName>
    </recommendedName>
</protein>
<organism evidence="1 2">
    <name type="scientific">Leptolyngbya boryana NIES-2135</name>
    <dbReference type="NCBI Taxonomy" id="1973484"/>
    <lineage>
        <taxon>Bacteria</taxon>
        <taxon>Bacillati</taxon>
        <taxon>Cyanobacteriota</taxon>
        <taxon>Cyanophyceae</taxon>
        <taxon>Leptolyngbyales</taxon>
        <taxon>Leptolyngbyaceae</taxon>
        <taxon>Leptolyngbya group</taxon>
        <taxon>Leptolyngbya</taxon>
    </lineage>
</organism>
<proteinExistence type="predicted"/>
<dbReference type="InterPro" id="IPR025459">
    <property type="entry name" value="DUF4279"/>
</dbReference>
<sequence>MDSEVYVEFSLTGIDLNPEDITSKVGIEPTKTWLKDELISPKGQIRYKQNGWKLRSHLEASDDLDEHFRVILQQLRQGWQPLIELCSVYEAEFCGVIYTSGERPAIHFDRELLKAVLQLNAEIDVDLYVLPDHDAELNATQRNHSTEMNQASEASIAAASNELKSLHRGA</sequence>
<dbReference type="AlphaFoldDB" id="A0A1Z4JFJ9"/>